<keyword evidence="3" id="KW-1185">Reference proteome</keyword>
<dbReference type="Proteomes" id="UP001230504">
    <property type="component" value="Unassembled WGS sequence"/>
</dbReference>
<reference evidence="2" key="1">
    <citation type="submission" date="2021-06" db="EMBL/GenBank/DDBJ databases">
        <title>Comparative genomics, transcriptomics and evolutionary studies reveal genomic signatures of adaptation to plant cell wall in hemibiotrophic fungi.</title>
        <authorList>
            <consortium name="DOE Joint Genome Institute"/>
            <person name="Baroncelli R."/>
            <person name="Diaz J.F."/>
            <person name="Benocci T."/>
            <person name="Peng M."/>
            <person name="Battaglia E."/>
            <person name="Haridas S."/>
            <person name="Andreopoulos W."/>
            <person name="Labutti K."/>
            <person name="Pangilinan J."/>
            <person name="Floch G.L."/>
            <person name="Makela M.R."/>
            <person name="Henrissat B."/>
            <person name="Grigoriev I.V."/>
            <person name="Crouch J.A."/>
            <person name="De Vries R.P."/>
            <person name="Sukno S.A."/>
            <person name="Thon M.R."/>
        </authorList>
    </citation>
    <scope>NUCLEOTIDE SEQUENCE</scope>
    <source>
        <strain evidence="2">CBS 125086</strain>
    </source>
</reference>
<dbReference type="AlphaFoldDB" id="A0AAD8Q0X0"/>
<dbReference type="GeneID" id="85435515"/>
<comment type="caution">
    <text evidence="2">The sequence shown here is derived from an EMBL/GenBank/DDBJ whole genome shotgun (WGS) entry which is preliminary data.</text>
</comment>
<evidence type="ECO:0000256" key="1">
    <source>
        <dbReference type="SAM" id="MobiDB-lite"/>
    </source>
</evidence>
<evidence type="ECO:0000313" key="3">
    <source>
        <dbReference type="Proteomes" id="UP001230504"/>
    </source>
</evidence>
<accession>A0AAD8Q0X0</accession>
<proteinExistence type="predicted"/>
<evidence type="ECO:0000313" key="2">
    <source>
        <dbReference type="EMBL" id="KAK1593716.1"/>
    </source>
</evidence>
<name>A0AAD8Q0X0_9PEZI</name>
<sequence length="115" mass="13146">MDCSDLVLSHSDMGPYNVIVNLVQTNNVSVGVIAWEMAGYVPRHWVRTKFRVSSALGFGFPGYANERHSERVNRRRRVQQKLEQESFPDVADAYITRYEDSKRHGEQKGPEDSSS</sequence>
<organism evidence="2 3">
    <name type="scientific">Colletotrichum navitas</name>
    <dbReference type="NCBI Taxonomy" id="681940"/>
    <lineage>
        <taxon>Eukaryota</taxon>
        <taxon>Fungi</taxon>
        <taxon>Dikarya</taxon>
        <taxon>Ascomycota</taxon>
        <taxon>Pezizomycotina</taxon>
        <taxon>Sordariomycetes</taxon>
        <taxon>Hypocreomycetidae</taxon>
        <taxon>Glomerellales</taxon>
        <taxon>Glomerellaceae</taxon>
        <taxon>Colletotrichum</taxon>
        <taxon>Colletotrichum graminicola species complex</taxon>
    </lineage>
</organism>
<feature type="region of interest" description="Disordered" evidence="1">
    <location>
        <begin position="62"/>
        <end position="93"/>
    </location>
</feature>
<gene>
    <name evidence="2" type="ORF">LY79DRAFT_177792</name>
</gene>
<evidence type="ECO:0008006" key="4">
    <source>
        <dbReference type="Google" id="ProtNLM"/>
    </source>
</evidence>
<dbReference type="EMBL" id="JAHLJV010000024">
    <property type="protein sequence ID" value="KAK1593716.1"/>
    <property type="molecule type" value="Genomic_DNA"/>
</dbReference>
<protein>
    <recommendedName>
        <fullName evidence="4">Aminoglycoside phosphotransferase domain-containing protein</fullName>
    </recommendedName>
</protein>
<dbReference type="RefSeq" id="XP_060415002.1">
    <property type="nucleotide sequence ID" value="XM_060551275.1"/>
</dbReference>